<evidence type="ECO:0000313" key="2">
    <source>
        <dbReference type="Proteomes" id="UP000599074"/>
    </source>
</evidence>
<dbReference type="AlphaFoldDB" id="A0A8J3TAW4"/>
<reference evidence="1" key="1">
    <citation type="submission" date="2021-01" db="EMBL/GenBank/DDBJ databases">
        <title>Whole genome shotgun sequence of Planosporangium mesophilum NBRC 109066.</title>
        <authorList>
            <person name="Komaki H."/>
            <person name="Tamura T."/>
        </authorList>
    </citation>
    <scope>NUCLEOTIDE SEQUENCE</scope>
    <source>
        <strain evidence="1">NBRC 109066</strain>
    </source>
</reference>
<dbReference type="EMBL" id="BOON01000008">
    <property type="protein sequence ID" value="GII21494.1"/>
    <property type="molecule type" value="Genomic_DNA"/>
</dbReference>
<gene>
    <name evidence="1" type="ORF">Pme01_10910</name>
</gene>
<name>A0A8J3TAW4_9ACTN</name>
<organism evidence="1 2">
    <name type="scientific">Planosporangium mesophilum</name>
    <dbReference type="NCBI Taxonomy" id="689768"/>
    <lineage>
        <taxon>Bacteria</taxon>
        <taxon>Bacillati</taxon>
        <taxon>Actinomycetota</taxon>
        <taxon>Actinomycetes</taxon>
        <taxon>Micromonosporales</taxon>
        <taxon>Micromonosporaceae</taxon>
        <taxon>Planosporangium</taxon>
    </lineage>
</organism>
<evidence type="ECO:0000313" key="1">
    <source>
        <dbReference type="EMBL" id="GII21494.1"/>
    </source>
</evidence>
<sequence length="182" mass="19438">MITESESRTVSTSLSSVIAATAQWLVRAYPGPGGTFSATLAEVQARQATTVAAWLRYPTALDAALVDMLGPGGSDRLDWLAGAEGQHPSEEHAWRTWVDEVVASWAACLLADPELATAAVAAVANSEHMIGLYCDFLRLTTPDDRDRYAAILLRHPDLTGPVADLHRTQLLELLDNGAAEAA</sequence>
<comment type="caution">
    <text evidence="1">The sequence shown here is derived from an EMBL/GenBank/DDBJ whole genome shotgun (WGS) entry which is preliminary data.</text>
</comment>
<keyword evidence="2" id="KW-1185">Reference proteome</keyword>
<proteinExistence type="predicted"/>
<protein>
    <submittedName>
        <fullName evidence="1">Uncharacterized protein</fullName>
    </submittedName>
</protein>
<dbReference type="Proteomes" id="UP000599074">
    <property type="component" value="Unassembled WGS sequence"/>
</dbReference>
<accession>A0A8J3TAW4</accession>